<dbReference type="InterPro" id="IPR018161">
    <property type="entry name" value="Wnt_CS"/>
</dbReference>
<keyword evidence="5" id="KW-0272">Extracellular matrix</keyword>
<dbReference type="Gene3D" id="3.30.2460.20">
    <property type="match status" value="1"/>
</dbReference>
<comment type="function">
    <text evidence="9">Ligand for members of the frizzled family of seven transmembrane receptors.</text>
</comment>
<keyword evidence="11" id="KW-1185">Reference proteome</keyword>
<evidence type="ECO:0000256" key="7">
    <source>
        <dbReference type="ARBA" id="ARBA00023157"/>
    </source>
</evidence>
<comment type="caution">
    <text evidence="10">The sequence shown here is derived from an EMBL/GenBank/DDBJ whole genome shotgun (WGS) entry which is preliminary data.</text>
</comment>
<evidence type="ECO:0000256" key="5">
    <source>
        <dbReference type="ARBA" id="ARBA00022530"/>
    </source>
</evidence>
<dbReference type="InterPro" id="IPR043158">
    <property type="entry name" value="Wnt_C"/>
</dbReference>
<keyword evidence="7" id="KW-1015">Disulfide bond</keyword>
<protein>
    <recommendedName>
        <fullName evidence="9">Protein Wnt</fullName>
    </recommendedName>
</protein>
<accession>A0AAV2RHT4</accession>
<evidence type="ECO:0000256" key="6">
    <source>
        <dbReference type="ARBA" id="ARBA00022687"/>
    </source>
</evidence>
<keyword evidence="3 9" id="KW-0217">Developmental protein</keyword>
<dbReference type="GO" id="GO:0007517">
    <property type="term" value="P:muscle organ development"/>
    <property type="evidence" value="ECO:0007669"/>
    <property type="project" value="UniProtKB-ARBA"/>
</dbReference>
<proteinExistence type="inferred from homology"/>
<dbReference type="GO" id="GO:0000902">
    <property type="term" value="P:cell morphogenesis"/>
    <property type="evidence" value="ECO:0007669"/>
    <property type="project" value="UniProtKB-ARBA"/>
</dbReference>
<dbReference type="Proteomes" id="UP001497623">
    <property type="component" value="Unassembled WGS sequence"/>
</dbReference>
<evidence type="ECO:0000313" key="10">
    <source>
        <dbReference type="EMBL" id="CAL4122941.1"/>
    </source>
</evidence>
<evidence type="ECO:0000313" key="11">
    <source>
        <dbReference type="Proteomes" id="UP001497623"/>
    </source>
</evidence>
<keyword evidence="4" id="KW-0964">Secreted</keyword>
<dbReference type="SMART" id="SM00097">
    <property type="entry name" value="WNT1"/>
    <property type="match status" value="1"/>
</dbReference>
<keyword evidence="8" id="KW-0449">Lipoprotein</keyword>
<dbReference type="GO" id="GO:0005109">
    <property type="term" value="F:frizzled binding"/>
    <property type="evidence" value="ECO:0007669"/>
    <property type="project" value="TreeGrafter"/>
</dbReference>
<dbReference type="InterPro" id="IPR005817">
    <property type="entry name" value="Wnt"/>
</dbReference>
<gene>
    <name evidence="10" type="ORF">MNOR_LOCUS23650</name>
</gene>
<dbReference type="GO" id="GO:0005615">
    <property type="term" value="C:extracellular space"/>
    <property type="evidence" value="ECO:0007669"/>
    <property type="project" value="TreeGrafter"/>
</dbReference>
<keyword evidence="6 9" id="KW-0879">Wnt signaling pathway</keyword>
<comment type="subcellular location">
    <subcellularLocation>
        <location evidence="1 9">Secreted</location>
        <location evidence="1 9">Extracellular space</location>
        <location evidence="1 9">Extracellular matrix</location>
    </subcellularLocation>
</comment>
<organism evidence="10 11">
    <name type="scientific">Meganyctiphanes norvegica</name>
    <name type="common">Northern krill</name>
    <name type="synonym">Thysanopoda norvegica</name>
    <dbReference type="NCBI Taxonomy" id="48144"/>
    <lineage>
        <taxon>Eukaryota</taxon>
        <taxon>Metazoa</taxon>
        <taxon>Ecdysozoa</taxon>
        <taxon>Arthropoda</taxon>
        <taxon>Crustacea</taxon>
        <taxon>Multicrustacea</taxon>
        <taxon>Malacostraca</taxon>
        <taxon>Eumalacostraca</taxon>
        <taxon>Eucarida</taxon>
        <taxon>Euphausiacea</taxon>
        <taxon>Euphausiidae</taxon>
        <taxon>Meganyctiphanes</taxon>
    </lineage>
</organism>
<evidence type="ECO:0000256" key="9">
    <source>
        <dbReference type="RuleBase" id="RU003500"/>
    </source>
</evidence>
<dbReference type="GO" id="GO:0005125">
    <property type="term" value="F:cytokine activity"/>
    <property type="evidence" value="ECO:0007669"/>
    <property type="project" value="TreeGrafter"/>
</dbReference>
<dbReference type="FunFam" id="3.30.2460.20:FF:000001">
    <property type="entry name" value="Wnt homolog"/>
    <property type="match status" value="1"/>
</dbReference>
<evidence type="ECO:0000256" key="8">
    <source>
        <dbReference type="ARBA" id="ARBA00023288"/>
    </source>
</evidence>
<dbReference type="PROSITE" id="PS00246">
    <property type="entry name" value="WNT1"/>
    <property type="match status" value="1"/>
</dbReference>
<name>A0AAV2RHT4_MEGNR</name>
<evidence type="ECO:0000256" key="3">
    <source>
        <dbReference type="ARBA" id="ARBA00022473"/>
    </source>
</evidence>
<sequence length="477" mass="53530">MGQKPLNSFKVEVDILTSLLAVYKASTSADRVKLLRAFSSSKSLLPVKYLKDSYCRNYFSSLEQNLSFRHRNFGYFEHLKKGGQFKRTYSSDAQVIYRFDTLNTLKRIGVNLRYPMTSIFGFGTSHPTVPGYPQYGYPMRTSPNDVVNGSDLVSPWDAAMWDHPLDPDVCRNLGGLTASQKMLCTRNIEVVGAAAIGLGMAVRECRRQFANHRWNCTALTTHTNNPSSAPIMQRGYSESAFGHAITAAGVTHAVARACSAGRLGNCSCGQVRGRRAWKWSGCHDNTRFGARFSRQFLDIVEKAKDIVSFTHIFNNEVGRKVVRRNREVRCKCHGMSGSCEMRTCWKAAPDFRHVGDILKKKYEVAKSAAAEVFGDAANSARRYRPVRRQITPESPLLYVERSPTYCSSDDRLDVEGTLGRLCNHTSTGADSCTTICCGRGYSLTRQKVTKKCNCRFKWCCDVTCQDCSEERWIAICK</sequence>
<evidence type="ECO:0000256" key="2">
    <source>
        <dbReference type="ARBA" id="ARBA00005683"/>
    </source>
</evidence>
<dbReference type="AlphaFoldDB" id="A0AAV2RHT4"/>
<dbReference type="GO" id="GO:0030182">
    <property type="term" value="P:neuron differentiation"/>
    <property type="evidence" value="ECO:0007669"/>
    <property type="project" value="TreeGrafter"/>
</dbReference>
<dbReference type="EMBL" id="CAXKWB010021040">
    <property type="protein sequence ID" value="CAL4122941.1"/>
    <property type="molecule type" value="Genomic_DNA"/>
</dbReference>
<dbReference type="GO" id="GO:0060070">
    <property type="term" value="P:canonical Wnt signaling pathway"/>
    <property type="evidence" value="ECO:0007669"/>
    <property type="project" value="TreeGrafter"/>
</dbReference>
<feature type="non-terminal residue" evidence="10">
    <location>
        <position position="477"/>
    </location>
</feature>
<dbReference type="PRINTS" id="PR01349">
    <property type="entry name" value="WNTPROTEIN"/>
</dbReference>
<reference evidence="10 11" key="1">
    <citation type="submission" date="2024-05" db="EMBL/GenBank/DDBJ databases">
        <authorList>
            <person name="Wallberg A."/>
        </authorList>
    </citation>
    <scope>NUCLEOTIDE SEQUENCE [LARGE SCALE GENOMIC DNA]</scope>
</reference>
<dbReference type="PANTHER" id="PTHR12027">
    <property type="entry name" value="WNT RELATED"/>
    <property type="match status" value="1"/>
</dbReference>
<evidence type="ECO:0000256" key="4">
    <source>
        <dbReference type="ARBA" id="ARBA00022525"/>
    </source>
</evidence>
<dbReference type="Pfam" id="PF00110">
    <property type="entry name" value="wnt"/>
    <property type="match status" value="1"/>
</dbReference>
<dbReference type="GO" id="GO:0045165">
    <property type="term" value="P:cell fate commitment"/>
    <property type="evidence" value="ECO:0007669"/>
    <property type="project" value="TreeGrafter"/>
</dbReference>
<comment type="similarity">
    <text evidence="2 9">Belongs to the Wnt family.</text>
</comment>
<evidence type="ECO:0000256" key="1">
    <source>
        <dbReference type="ARBA" id="ARBA00004498"/>
    </source>
</evidence>
<dbReference type="PANTHER" id="PTHR12027:SF98">
    <property type="entry name" value="PROTEIN WNT"/>
    <property type="match status" value="1"/>
</dbReference>